<dbReference type="OrthoDB" id="5122834at2"/>
<evidence type="ECO:0000313" key="2">
    <source>
        <dbReference type="Proteomes" id="UP000279859"/>
    </source>
</evidence>
<keyword evidence="2" id="KW-1185">Reference proteome</keyword>
<dbReference type="AlphaFoldDB" id="A0A3M8LGK9"/>
<gene>
    <name evidence="1" type="ORF">EEJ31_06205</name>
</gene>
<dbReference type="EMBL" id="RDSR01000007">
    <property type="protein sequence ID" value="RNE63814.1"/>
    <property type="molecule type" value="Genomic_DNA"/>
</dbReference>
<evidence type="ECO:0000313" key="1">
    <source>
        <dbReference type="EMBL" id="RNE63814.1"/>
    </source>
</evidence>
<proteinExistence type="predicted"/>
<name>A0A3M8LGK9_9MICO</name>
<organism evidence="1 2">
    <name type="scientific">Cryobacterium tepidiphilum</name>
    <dbReference type="NCBI Taxonomy" id="2486026"/>
    <lineage>
        <taxon>Bacteria</taxon>
        <taxon>Bacillati</taxon>
        <taxon>Actinomycetota</taxon>
        <taxon>Actinomycetes</taxon>
        <taxon>Micrococcales</taxon>
        <taxon>Microbacteriaceae</taxon>
        <taxon>Cryobacterium</taxon>
    </lineage>
</organism>
<dbReference type="Proteomes" id="UP000279859">
    <property type="component" value="Unassembled WGS sequence"/>
</dbReference>
<comment type="caution">
    <text evidence="1">The sequence shown here is derived from an EMBL/GenBank/DDBJ whole genome shotgun (WGS) entry which is preliminary data.</text>
</comment>
<protein>
    <recommendedName>
        <fullName evidence="3">Glutaminase</fullName>
    </recommendedName>
</protein>
<evidence type="ECO:0008006" key="3">
    <source>
        <dbReference type="Google" id="ProtNLM"/>
    </source>
</evidence>
<accession>A0A3M8LGK9</accession>
<reference evidence="1 2" key="1">
    <citation type="submission" date="2018-11" db="EMBL/GenBank/DDBJ databases">
        <title>Cryobacterium sp. nov., isolated from rhizosphere soil of lettuce.</title>
        <authorList>
            <person name="Wang Y."/>
        </authorList>
    </citation>
    <scope>NUCLEOTIDE SEQUENCE [LARGE SCALE GENOMIC DNA]</scope>
    <source>
        <strain evidence="1 2">NEAU-85</strain>
    </source>
</reference>
<dbReference type="RefSeq" id="WP_123045424.1">
    <property type="nucleotide sequence ID" value="NZ_RDSR01000007.1"/>
</dbReference>
<sequence length="178" mass="19314">MTTDARDDLVVARIRQAIADAVARLVGEAVPDEALAAFVPPRRVFLLPRKAVMVPLGRVWRLGVFLLDRQGVLYQAGTTTRAVPPGHPGHTAASTEKRRVYRAAAQRGPFAAGETVNFHARVIDLDPGSLRIADGPLFLSEGGALVRWGPPGGHETAWPFEAYLAERIEFLRHPPEGA</sequence>